<feature type="compositionally biased region" description="Basic and acidic residues" evidence="1">
    <location>
        <begin position="509"/>
        <end position="521"/>
    </location>
</feature>
<feature type="region of interest" description="Disordered" evidence="1">
    <location>
        <begin position="497"/>
        <end position="521"/>
    </location>
</feature>
<feature type="compositionally biased region" description="Basic and acidic residues" evidence="1">
    <location>
        <begin position="544"/>
        <end position="559"/>
    </location>
</feature>
<dbReference type="EMBL" id="JARBJD010000104">
    <property type="protein sequence ID" value="KAK2952359.1"/>
    <property type="molecule type" value="Genomic_DNA"/>
</dbReference>
<name>A0ABQ9XNI4_9EUKA</name>
<sequence>MDFEPFCPLEDQFYIRSQCLPSRREVESFFGQFNRQFQLKKVEPSHTSYRLQLVGSSEMPMKHHGYMGSSFVDMGESIISLVPCIAAKSLLVSSNTKPYKKLKVNKKIKKQSNGFPIEEIQNQSYQNQFFQMEEHQNQFFQVEEHRRHAYQMQGCDIQSVLLNHQIFPLVIPRPTQESPDQNLLVFNTREEAEYARHVLNGVENIDLKWPVMKDFHNGLLLSLQFHEPMTTMEHCFRAEFMNTLLSHIIDGLSRVCSFLGLQISVDVMLKYEDVEELFRNGNKRFSKAFIARFFPTLCGESYSQMIGGFLRDHAQSMEIPVNGRETPVTVTLSVGTRNEWQHGSSWTSNEPNTEESEMSERTNNEEDDWMDKNEVEDSERHSMTSNWSLGTTMTPQANTSQSPAGIVRNWVRGVSPPANVLRVGRWSGWGECEDGRRIGEMTSQEKEVEESKGGLERDGNSDSEIRFGYDFRKEEEVDDMIDEDDSGYWEEFRFSCDFEEDEEEDVEDGEGRSEGDGRSDLEIRFGYDFRKEEEVDDDTMNGDASKDGEEDMNKDRGGMDMDFESEESGEMELDSTDNDCESMSSTDSIISRTESCPAEIPWCNHMDHCVFSELEPPESCSVWEDDDGDDNDDDSTTIVSRDYWNFDGDFDLSEFVEYAKLNLVLI</sequence>
<keyword evidence="3" id="KW-1185">Reference proteome</keyword>
<evidence type="ECO:0000313" key="3">
    <source>
        <dbReference type="Proteomes" id="UP001281761"/>
    </source>
</evidence>
<feature type="compositionally biased region" description="Acidic residues" evidence="1">
    <location>
        <begin position="497"/>
        <end position="508"/>
    </location>
</feature>
<proteinExistence type="predicted"/>
<comment type="caution">
    <text evidence="2">The sequence shown here is derived from an EMBL/GenBank/DDBJ whole genome shotgun (WGS) entry which is preliminary data.</text>
</comment>
<reference evidence="2 3" key="1">
    <citation type="journal article" date="2022" name="bioRxiv">
        <title>Genomics of Preaxostyla Flagellates Illuminates Evolutionary Transitions and the Path Towards Mitochondrial Loss.</title>
        <authorList>
            <person name="Novak L.V.F."/>
            <person name="Treitli S.C."/>
            <person name="Pyrih J."/>
            <person name="Halakuc P."/>
            <person name="Pipaliya S.V."/>
            <person name="Vacek V."/>
            <person name="Brzon O."/>
            <person name="Soukal P."/>
            <person name="Eme L."/>
            <person name="Dacks J.B."/>
            <person name="Karnkowska A."/>
            <person name="Elias M."/>
            <person name="Hampl V."/>
        </authorList>
    </citation>
    <scope>NUCLEOTIDE SEQUENCE [LARGE SCALE GENOMIC DNA]</scope>
    <source>
        <strain evidence="2">NAU3</strain>
        <tissue evidence="2">Gut</tissue>
    </source>
</reference>
<organism evidence="2 3">
    <name type="scientific">Blattamonas nauphoetae</name>
    <dbReference type="NCBI Taxonomy" id="2049346"/>
    <lineage>
        <taxon>Eukaryota</taxon>
        <taxon>Metamonada</taxon>
        <taxon>Preaxostyla</taxon>
        <taxon>Oxymonadida</taxon>
        <taxon>Blattamonas</taxon>
    </lineage>
</organism>
<evidence type="ECO:0000313" key="2">
    <source>
        <dbReference type="EMBL" id="KAK2952359.1"/>
    </source>
</evidence>
<feature type="region of interest" description="Disordered" evidence="1">
    <location>
        <begin position="441"/>
        <end position="463"/>
    </location>
</feature>
<feature type="region of interest" description="Disordered" evidence="1">
    <location>
        <begin position="339"/>
        <end position="401"/>
    </location>
</feature>
<accession>A0ABQ9XNI4</accession>
<feature type="region of interest" description="Disordered" evidence="1">
    <location>
        <begin position="533"/>
        <end position="561"/>
    </location>
</feature>
<gene>
    <name evidence="2" type="ORF">BLNAU_12621</name>
</gene>
<feature type="compositionally biased region" description="Polar residues" evidence="1">
    <location>
        <begin position="383"/>
        <end position="401"/>
    </location>
</feature>
<evidence type="ECO:0000256" key="1">
    <source>
        <dbReference type="SAM" id="MobiDB-lite"/>
    </source>
</evidence>
<dbReference type="Proteomes" id="UP001281761">
    <property type="component" value="Unassembled WGS sequence"/>
</dbReference>
<feature type="compositionally biased region" description="Basic and acidic residues" evidence="1">
    <location>
        <begin position="358"/>
        <end position="382"/>
    </location>
</feature>
<feature type="compositionally biased region" description="Polar residues" evidence="1">
    <location>
        <begin position="339"/>
        <end position="351"/>
    </location>
</feature>
<protein>
    <submittedName>
        <fullName evidence="2">Uncharacterized protein</fullName>
    </submittedName>
</protein>